<accession>A0A1E5TBW3</accession>
<dbReference type="Pfam" id="PF00534">
    <property type="entry name" value="Glycos_transf_1"/>
    <property type="match status" value="1"/>
</dbReference>
<dbReference type="CDD" id="cd03811">
    <property type="entry name" value="GT4_GT28_WabH-like"/>
    <property type="match status" value="1"/>
</dbReference>
<feature type="domain" description="Glycosyltransferase subfamily 4-like N-terminal" evidence="2">
    <location>
        <begin position="13"/>
        <end position="149"/>
    </location>
</feature>
<dbReference type="InterPro" id="IPR001296">
    <property type="entry name" value="Glyco_trans_1"/>
</dbReference>
<dbReference type="Pfam" id="PF13439">
    <property type="entry name" value="Glyco_transf_4"/>
    <property type="match status" value="1"/>
</dbReference>
<keyword evidence="3" id="KW-0808">Transferase</keyword>
<comment type="caution">
    <text evidence="3">The sequence shown here is derived from an EMBL/GenBank/DDBJ whole genome shotgun (WGS) entry which is preliminary data.</text>
</comment>
<dbReference type="GO" id="GO:0016757">
    <property type="term" value="F:glycosyltransferase activity"/>
    <property type="evidence" value="ECO:0007669"/>
    <property type="project" value="InterPro"/>
</dbReference>
<name>A0A1E5TBW3_9FLAO</name>
<evidence type="ECO:0000313" key="4">
    <source>
        <dbReference type="Proteomes" id="UP000095713"/>
    </source>
</evidence>
<evidence type="ECO:0000259" key="1">
    <source>
        <dbReference type="Pfam" id="PF00534"/>
    </source>
</evidence>
<gene>
    <name evidence="3" type="ORF">A8C32_00880</name>
</gene>
<dbReference type="Proteomes" id="UP000095713">
    <property type="component" value="Unassembled WGS sequence"/>
</dbReference>
<dbReference type="STRING" id="1849968.A8C32_00880"/>
<dbReference type="EMBL" id="MDJD01000028">
    <property type="protein sequence ID" value="OEK08862.1"/>
    <property type="molecule type" value="Genomic_DNA"/>
</dbReference>
<evidence type="ECO:0000259" key="2">
    <source>
        <dbReference type="Pfam" id="PF13439"/>
    </source>
</evidence>
<proteinExistence type="predicted"/>
<dbReference type="PANTHER" id="PTHR12526:SF630">
    <property type="entry name" value="GLYCOSYLTRANSFERASE"/>
    <property type="match status" value="1"/>
</dbReference>
<dbReference type="AlphaFoldDB" id="A0A1E5TBW3"/>
<reference evidence="3 4" key="1">
    <citation type="submission" date="2016-05" db="EMBL/GenBank/DDBJ databases">
        <title>Draft Genome Sequence of Algibacter sp. Strain SK-16 Isolated from the Surface Water of Aburatsubo Inlet.</title>
        <authorList>
            <person name="Wong S.-K."/>
            <person name="Yoshizawa S."/>
            <person name="Nakajima Y."/>
            <person name="Ogura Y."/>
            <person name="Tetsuya H."/>
            <person name="Hamasaki K."/>
        </authorList>
    </citation>
    <scope>NUCLEOTIDE SEQUENCE [LARGE SCALE GENOMIC DNA]</scope>
    <source>
        <strain evidence="3 4">SK-16</strain>
    </source>
</reference>
<protein>
    <submittedName>
        <fullName evidence="3">Glycosyltransferase</fullName>
    </submittedName>
</protein>
<dbReference type="InterPro" id="IPR028098">
    <property type="entry name" value="Glyco_trans_4-like_N"/>
</dbReference>
<dbReference type="PANTHER" id="PTHR12526">
    <property type="entry name" value="GLYCOSYLTRANSFERASE"/>
    <property type="match status" value="1"/>
</dbReference>
<dbReference type="RefSeq" id="WP_069829543.1">
    <property type="nucleotide sequence ID" value="NZ_MDJD01000028.1"/>
</dbReference>
<organism evidence="3 4">
    <name type="scientific">Flavivirga aquatica</name>
    <dbReference type="NCBI Taxonomy" id="1849968"/>
    <lineage>
        <taxon>Bacteria</taxon>
        <taxon>Pseudomonadati</taxon>
        <taxon>Bacteroidota</taxon>
        <taxon>Flavobacteriia</taxon>
        <taxon>Flavobacteriales</taxon>
        <taxon>Flavobacteriaceae</taxon>
        <taxon>Flavivirga</taxon>
    </lineage>
</organism>
<sequence>MRVLQLIDSLEAGGAERVSVNLANALVSNVDRSFLCTSRKEGVLKESLKQEVGYIFLDRKKTIDINAIRKLKTYIKQHKIDIIHAHSSSFFIATIIKILGVKVKLVWHDHYGCDRFVDKRNNSKALYYCSRYFSYTLSVNRSLEKWTKKYLKTREVNYLPNFAIQDKIKPITKLLGADNKRILHLANLRPQKDHPILLEAFAKINKKYPDWTLHCVGKDFKDDYSKALREQVKTLAIENKVFLYGSKSDINNIIKQCDIGVLSSKSEGLPIALLEYGLAGLPTITTNVGECAAVVKEYKTGLIIEPRNVEALTNSIIKYIEDEMLRFKYANAFKNDISKNYSEESTIKRLMIIYNSILKNK</sequence>
<dbReference type="OrthoDB" id="823685at2"/>
<dbReference type="Gene3D" id="3.40.50.2000">
    <property type="entry name" value="Glycogen Phosphorylase B"/>
    <property type="match status" value="2"/>
</dbReference>
<feature type="domain" description="Glycosyl transferase family 1" evidence="1">
    <location>
        <begin position="177"/>
        <end position="332"/>
    </location>
</feature>
<keyword evidence="4" id="KW-1185">Reference proteome</keyword>
<dbReference type="SUPFAM" id="SSF53756">
    <property type="entry name" value="UDP-Glycosyltransferase/glycogen phosphorylase"/>
    <property type="match status" value="1"/>
</dbReference>
<evidence type="ECO:0000313" key="3">
    <source>
        <dbReference type="EMBL" id="OEK08862.1"/>
    </source>
</evidence>